<protein>
    <submittedName>
        <fullName evidence="1">Uncharacterized protein</fullName>
    </submittedName>
</protein>
<proteinExistence type="predicted"/>
<name>A0A2T0VA51_9MICO</name>
<gene>
    <name evidence="1" type="ORF">B0I08_108147</name>
</gene>
<sequence length="123" mass="13311">MFVHVKRIYYSNGSVLTGDYIADAILDLAQVVATRGASTSIDIPVVLPDGQTGHAQLLLSPTSAMLSVTEPVVAHPSRSWDEDRAQDAVRGVRASIRSLSRQGRPITVRELDYSAYQPDFGGL</sequence>
<dbReference type="EMBL" id="PVTL01000008">
    <property type="protein sequence ID" value="PRY67060.1"/>
    <property type="molecule type" value="Genomic_DNA"/>
</dbReference>
<keyword evidence="2" id="KW-1185">Reference proteome</keyword>
<comment type="caution">
    <text evidence="1">The sequence shown here is derived from an EMBL/GenBank/DDBJ whole genome shotgun (WGS) entry which is preliminary data.</text>
</comment>
<organism evidence="1 2">
    <name type="scientific">Glaciihabitans tibetensis</name>
    <dbReference type="NCBI Taxonomy" id="1266600"/>
    <lineage>
        <taxon>Bacteria</taxon>
        <taxon>Bacillati</taxon>
        <taxon>Actinomycetota</taxon>
        <taxon>Actinomycetes</taxon>
        <taxon>Micrococcales</taxon>
        <taxon>Microbacteriaceae</taxon>
        <taxon>Glaciihabitans</taxon>
    </lineage>
</organism>
<evidence type="ECO:0000313" key="1">
    <source>
        <dbReference type="EMBL" id="PRY67060.1"/>
    </source>
</evidence>
<accession>A0A2T0VA51</accession>
<evidence type="ECO:0000313" key="2">
    <source>
        <dbReference type="Proteomes" id="UP000237983"/>
    </source>
</evidence>
<dbReference type="Proteomes" id="UP000237983">
    <property type="component" value="Unassembled WGS sequence"/>
</dbReference>
<reference evidence="1 2" key="1">
    <citation type="submission" date="2018-03" db="EMBL/GenBank/DDBJ databases">
        <title>Genomic Encyclopedia of Type Strains, Phase III (KMG-III): the genomes of soil and plant-associated and newly described type strains.</title>
        <authorList>
            <person name="Whitman W."/>
        </authorList>
    </citation>
    <scope>NUCLEOTIDE SEQUENCE [LARGE SCALE GENOMIC DNA]</scope>
    <source>
        <strain evidence="1 2">CGMCC 1.12484</strain>
    </source>
</reference>
<dbReference type="AlphaFoldDB" id="A0A2T0VA51"/>